<accession>A0A1W4X0G6</accession>
<name>A0A1W4X0G6_AGRPL</name>
<reference evidence="4" key="1">
    <citation type="submission" date="2025-08" db="UniProtKB">
        <authorList>
            <consortium name="RefSeq"/>
        </authorList>
    </citation>
    <scope>IDENTIFICATION</scope>
    <source>
        <tissue evidence="4">Entire body</tissue>
    </source>
</reference>
<feature type="region of interest" description="Disordered" evidence="1">
    <location>
        <begin position="1"/>
        <end position="47"/>
    </location>
</feature>
<dbReference type="FunCoup" id="A0A1W4X0G6">
    <property type="interactions" value="251"/>
</dbReference>
<protein>
    <submittedName>
        <fullName evidence="4">Protein Star</fullName>
    </submittedName>
</protein>
<dbReference type="OrthoDB" id="6357215at2759"/>
<evidence type="ECO:0000313" key="4">
    <source>
        <dbReference type="RefSeq" id="XP_018329594.1"/>
    </source>
</evidence>
<dbReference type="InParanoid" id="A0A1W4X0G6"/>
<dbReference type="PANTHER" id="PTHR34009:SF2">
    <property type="entry name" value="PROTEIN STAR"/>
    <property type="match status" value="1"/>
</dbReference>
<organism evidence="3 4">
    <name type="scientific">Agrilus planipennis</name>
    <name type="common">Emerald ash borer</name>
    <name type="synonym">Agrilus marcopoli</name>
    <dbReference type="NCBI Taxonomy" id="224129"/>
    <lineage>
        <taxon>Eukaryota</taxon>
        <taxon>Metazoa</taxon>
        <taxon>Ecdysozoa</taxon>
        <taxon>Arthropoda</taxon>
        <taxon>Hexapoda</taxon>
        <taxon>Insecta</taxon>
        <taxon>Pterygota</taxon>
        <taxon>Neoptera</taxon>
        <taxon>Endopterygota</taxon>
        <taxon>Coleoptera</taxon>
        <taxon>Polyphaga</taxon>
        <taxon>Elateriformia</taxon>
        <taxon>Buprestoidea</taxon>
        <taxon>Buprestidae</taxon>
        <taxon>Agrilinae</taxon>
        <taxon>Agrilus</taxon>
    </lineage>
</organism>
<dbReference type="InterPro" id="IPR029063">
    <property type="entry name" value="SAM-dependent_MTases_sf"/>
</dbReference>
<dbReference type="GO" id="GO:0006888">
    <property type="term" value="P:endoplasmic reticulum to Golgi vesicle-mediated transport"/>
    <property type="evidence" value="ECO:0007669"/>
    <property type="project" value="TreeGrafter"/>
</dbReference>
<dbReference type="RefSeq" id="XP_018329594.1">
    <property type="nucleotide sequence ID" value="XM_018474092.2"/>
</dbReference>
<sequence>MVSSTVKSDTKVSSMAQQGSNSVPSVSSTPGPPPTSTQNMSASPAKVGHIISSPGSLKKLLPIAAFFMAFATVMTILLIYMDNTAMRHHQFRVNMSQDYELLEVAQDNPQLVTYIREVQLVPAVEPHHRPLESTGPQPPSDTAFVLKLLNNKKEGFFVEAGAYGDDKSSKTEYLEKELGWRGLLVQPDPRHYFKLRRHNRGRSQAIHACLSSTPYPKEVTFHQEERDGVKINSIHANSLIDDPDWFNTRVKCFPLYSLLLAVNVTNIDYLSLESGGTELQVLQTIPFSRVKIEVIGVHLLISDIEKDTIKNFLATKNYVFVQNFNNTYIYIVNHLKI</sequence>
<dbReference type="GO" id="GO:0016197">
    <property type="term" value="P:endosomal transport"/>
    <property type="evidence" value="ECO:0007669"/>
    <property type="project" value="TreeGrafter"/>
</dbReference>
<dbReference type="GO" id="GO:0031902">
    <property type="term" value="C:late endosome membrane"/>
    <property type="evidence" value="ECO:0007669"/>
    <property type="project" value="TreeGrafter"/>
</dbReference>
<dbReference type="PANTHER" id="PTHR34009">
    <property type="entry name" value="PROTEIN STAR"/>
    <property type="match status" value="1"/>
</dbReference>
<keyword evidence="2" id="KW-0472">Membrane</keyword>
<dbReference type="GO" id="GO:0005794">
    <property type="term" value="C:Golgi apparatus"/>
    <property type="evidence" value="ECO:0007669"/>
    <property type="project" value="TreeGrafter"/>
</dbReference>
<dbReference type="InterPro" id="IPR053202">
    <property type="entry name" value="EGF_Rcpt_Signaling_Reg"/>
</dbReference>
<dbReference type="Gene3D" id="3.40.50.150">
    <property type="entry name" value="Vaccinia Virus protein VP39"/>
    <property type="match status" value="1"/>
</dbReference>
<evidence type="ECO:0000256" key="1">
    <source>
        <dbReference type="SAM" id="MobiDB-lite"/>
    </source>
</evidence>
<keyword evidence="2" id="KW-0812">Transmembrane</keyword>
<dbReference type="Proteomes" id="UP000192223">
    <property type="component" value="Unplaced"/>
</dbReference>
<keyword evidence="2" id="KW-1133">Transmembrane helix</keyword>
<dbReference type="CTD" id="33281"/>
<feature type="transmembrane region" description="Helical" evidence="2">
    <location>
        <begin position="60"/>
        <end position="80"/>
    </location>
</feature>
<proteinExistence type="predicted"/>
<dbReference type="GeneID" id="108739960"/>
<dbReference type="KEGG" id="apln:108739960"/>
<dbReference type="GO" id="GO:0005886">
    <property type="term" value="C:plasma membrane"/>
    <property type="evidence" value="ECO:0007669"/>
    <property type="project" value="TreeGrafter"/>
</dbReference>
<dbReference type="AlphaFoldDB" id="A0A1W4X0G6"/>
<gene>
    <name evidence="4" type="primary">LOC108739960</name>
</gene>
<keyword evidence="3" id="KW-1185">Reference proteome</keyword>
<dbReference type="GO" id="GO:0005789">
    <property type="term" value="C:endoplasmic reticulum membrane"/>
    <property type="evidence" value="ECO:0007669"/>
    <property type="project" value="TreeGrafter"/>
</dbReference>
<evidence type="ECO:0000256" key="2">
    <source>
        <dbReference type="SAM" id="Phobius"/>
    </source>
</evidence>
<evidence type="ECO:0000313" key="3">
    <source>
        <dbReference type="Proteomes" id="UP000192223"/>
    </source>
</evidence>
<feature type="compositionally biased region" description="Low complexity" evidence="1">
    <location>
        <begin position="1"/>
        <end position="29"/>
    </location>
</feature>